<accession>A0ABQ3UII2</accession>
<dbReference type="InterPro" id="IPR010026">
    <property type="entry name" value="Phage_holin_LL-H"/>
</dbReference>
<proteinExistence type="predicted"/>
<dbReference type="EMBL" id="BNJG01000001">
    <property type="protein sequence ID" value="GHO52541.1"/>
    <property type="molecule type" value="Genomic_DNA"/>
</dbReference>
<evidence type="ECO:0000256" key="2">
    <source>
        <dbReference type="SAM" id="Phobius"/>
    </source>
</evidence>
<reference evidence="3 4" key="1">
    <citation type="journal article" date="2021" name="Int. J. Syst. Evol. Microbiol.">
        <title>Reticulibacter mediterranei gen. nov., sp. nov., within the new family Reticulibacteraceae fam. nov., and Ktedonospora formicarum gen. nov., sp. nov., Ktedonobacter robiniae sp. nov., Dictyobacter formicarum sp. nov. and Dictyobacter arantiisoli sp. nov., belonging to the class Ktedonobacteria.</title>
        <authorList>
            <person name="Yabe S."/>
            <person name="Zheng Y."/>
            <person name="Wang C.M."/>
            <person name="Sakai Y."/>
            <person name="Abe K."/>
            <person name="Yokota A."/>
            <person name="Donadio S."/>
            <person name="Cavaletti L."/>
            <person name="Monciardini P."/>
        </authorList>
    </citation>
    <scope>NUCLEOTIDE SEQUENCE [LARGE SCALE GENOMIC DNA]</scope>
    <source>
        <strain evidence="3 4">SOSP1-30</strain>
    </source>
</reference>
<feature type="transmembrane region" description="Helical" evidence="2">
    <location>
        <begin position="6"/>
        <end position="29"/>
    </location>
</feature>
<keyword evidence="2" id="KW-1133">Transmembrane helix</keyword>
<gene>
    <name evidence="3" type="ORF">KSB_10160</name>
</gene>
<name>A0ABQ3UII2_9CHLR</name>
<sequence length="151" mass="16503">MKDANLYQLLIVLLPIVLPPLISVSSVLYKKLVQNLPNQRRSMVELVVNSVVAAIEQTANDVTTSADKKQAAVTLVQQVLKELHIPASPTTISVMIEAAVYALKQVPTTSTPGNNGYTQASSGQPYDQNTPTPQYAQYPQRNYAPGYQQAY</sequence>
<dbReference type="RefSeq" id="WP_201369434.1">
    <property type="nucleotide sequence ID" value="NZ_BNJG01000001.1"/>
</dbReference>
<comment type="caution">
    <text evidence="3">The sequence shown here is derived from an EMBL/GenBank/DDBJ whole genome shotgun (WGS) entry which is preliminary data.</text>
</comment>
<dbReference type="Pfam" id="PF09682">
    <property type="entry name" value="Phage_holin_6_1"/>
    <property type="match status" value="1"/>
</dbReference>
<evidence type="ECO:0000313" key="3">
    <source>
        <dbReference type="EMBL" id="GHO52541.1"/>
    </source>
</evidence>
<keyword evidence="4" id="KW-1185">Reference proteome</keyword>
<feature type="compositionally biased region" description="Polar residues" evidence="1">
    <location>
        <begin position="111"/>
        <end position="140"/>
    </location>
</feature>
<keyword evidence="2" id="KW-0812">Transmembrane</keyword>
<keyword evidence="2" id="KW-0472">Membrane</keyword>
<evidence type="ECO:0000256" key="1">
    <source>
        <dbReference type="SAM" id="MobiDB-lite"/>
    </source>
</evidence>
<evidence type="ECO:0008006" key="5">
    <source>
        <dbReference type="Google" id="ProtNLM"/>
    </source>
</evidence>
<dbReference type="Proteomes" id="UP000654345">
    <property type="component" value="Unassembled WGS sequence"/>
</dbReference>
<feature type="region of interest" description="Disordered" evidence="1">
    <location>
        <begin position="111"/>
        <end position="141"/>
    </location>
</feature>
<organism evidence="3 4">
    <name type="scientific">Ktedonobacter robiniae</name>
    <dbReference type="NCBI Taxonomy" id="2778365"/>
    <lineage>
        <taxon>Bacteria</taxon>
        <taxon>Bacillati</taxon>
        <taxon>Chloroflexota</taxon>
        <taxon>Ktedonobacteria</taxon>
        <taxon>Ktedonobacterales</taxon>
        <taxon>Ktedonobacteraceae</taxon>
        <taxon>Ktedonobacter</taxon>
    </lineage>
</organism>
<evidence type="ECO:0000313" key="4">
    <source>
        <dbReference type="Proteomes" id="UP000654345"/>
    </source>
</evidence>
<protein>
    <recommendedName>
        <fullName evidence="5">Phage holin</fullName>
    </recommendedName>
</protein>